<dbReference type="PANTHER" id="PTHR11067">
    <property type="entry name" value="INOSINE TRIPHOSPHATE PYROPHOSPHATASE/HAM1 PROTEIN"/>
    <property type="match status" value="1"/>
</dbReference>
<dbReference type="CDD" id="cd00515">
    <property type="entry name" value="HAM1"/>
    <property type="match status" value="1"/>
</dbReference>
<dbReference type="OrthoDB" id="6288734at2759"/>
<evidence type="ECO:0000256" key="4">
    <source>
        <dbReference type="ARBA" id="ARBA00022741"/>
    </source>
</evidence>
<accession>W3WWJ6</accession>
<organism evidence="15 16">
    <name type="scientific">Pestalotiopsis fici (strain W106-1 / CGMCC3.15140)</name>
    <dbReference type="NCBI Taxonomy" id="1229662"/>
    <lineage>
        <taxon>Eukaryota</taxon>
        <taxon>Fungi</taxon>
        <taxon>Dikarya</taxon>
        <taxon>Ascomycota</taxon>
        <taxon>Pezizomycotina</taxon>
        <taxon>Sordariomycetes</taxon>
        <taxon>Xylariomycetidae</taxon>
        <taxon>Amphisphaeriales</taxon>
        <taxon>Sporocadaceae</taxon>
        <taxon>Pestalotiopsis</taxon>
    </lineage>
</organism>
<dbReference type="Proteomes" id="UP000030651">
    <property type="component" value="Unassembled WGS sequence"/>
</dbReference>
<evidence type="ECO:0000256" key="12">
    <source>
        <dbReference type="ARBA" id="ARBA00093271"/>
    </source>
</evidence>
<evidence type="ECO:0000256" key="13">
    <source>
        <dbReference type="HAMAP-Rule" id="MF_03148"/>
    </source>
</evidence>
<evidence type="ECO:0000256" key="8">
    <source>
        <dbReference type="ARBA" id="ARBA00023211"/>
    </source>
</evidence>
<gene>
    <name evidence="15" type="ORF">PFICI_10300</name>
</gene>
<comment type="catalytic activity">
    <reaction evidence="11">
        <text>dITP + H2O = dIMP + diphosphate + H(+)</text>
        <dbReference type="Rhea" id="RHEA:28342"/>
        <dbReference type="ChEBI" id="CHEBI:15377"/>
        <dbReference type="ChEBI" id="CHEBI:15378"/>
        <dbReference type="ChEBI" id="CHEBI:33019"/>
        <dbReference type="ChEBI" id="CHEBI:61194"/>
        <dbReference type="ChEBI" id="CHEBI:61382"/>
        <dbReference type="EC" id="3.6.1.66"/>
    </reaction>
    <physiologicalReaction direction="left-to-right" evidence="11">
        <dbReference type="Rhea" id="RHEA:28343"/>
    </physiologicalReaction>
</comment>
<keyword evidence="5 13" id="KW-0378">Hydrolase</keyword>
<keyword evidence="7 13" id="KW-0546">Nucleotide metabolism</keyword>
<comment type="subcellular location">
    <subcellularLocation>
        <location evidence="13">Cytoplasm</location>
    </subcellularLocation>
    <subcellularLocation>
        <location evidence="13">Nucleus</location>
    </subcellularLocation>
</comment>
<sequence>MAAPRQISLITGNANKLADVKEILEPRGFVVRNQSLDIPELQGTIEEITIAKCRRAAELVGGPVLVDDTALCFEAMNGMPGPYIKYFLEALGPEKLHLMLAGFEDKRAQAVATLGYSQGPGHEPVLFQGRVDGRIVAARGTLRYGWHACFEFEKTGQTFAEMEDAEKHKISHLGKALDKLAQYLEQGAQS</sequence>
<dbReference type="GO" id="GO:0035870">
    <property type="term" value="F:dITP diphosphatase activity"/>
    <property type="evidence" value="ECO:0007669"/>
    <property type="project" value="UniProtKB-UniRule"/>
</dbReference>
<keyword evidence="3 13" id="KW-0479">Metal-binding</keyword>
<keyword evidence="13" id="KW-0539">Nucleus</keyword>
<feature type="binding site" evidence="13">
    <location>
        <position position="40"/>
    </location>
    <ligand>
        <name>Mg(2+)</name>
        <dbReference type="ChEBI" id="CHEBI:18420"/>
    </ligand>
</feature>
<feature type="binding site" evidence="13">
    <location>
        <position position="52"/>
    </location>
    <ligand>
        <name>ITP</name>
        <dbReference type="ChEBI" id="CHEBI:61402"/>
    </ligand>
</feature>
<dbReference type="FunCoup" id="W3WWJ6">
    <property type="interactions" value="743"/>
</dbReference>
<protein>
    <recommendedName>
        <fullName evidence="13">Inosine triphosphate pyrophosphatase</fullName>
        <shortName evidence="13">ITPase</shortName>
        <shortName evidence="13">Inosine triphosphatase</shortName>
        <ecNumber evidence="13">3.6.1.66</ecNumber>
    </recommendedName>
    <alternativeName>
        <fullName evidence="13">Non-canonical purine NTP pyrophosphatase</fullName>
    </alternativeName>
    <alternativeName>
        <fullName evidence="13">Non-standard purine NTP pyrophosphatase</fullName>
    </alternativeName>
    <alternativeName>
        <fullName evidence="13">Nucleoside-triphosphate diphosphatase</fullName>
    </alternativeName>
    <alternativeName>
        <fullName evidence="13">Nucleoside-triphosphate pyrophosphatase</fullName>
        <shortName evidence="13">NTPase</shortName>
    </alternativeName>
    <alternativeName>
        <fullName evidence="13">XTP/dITP diphosphatase</fullName>
    </alternativeName>
</protein>
<name>W3WWJ6_PESFW</name>
<evidence type="ECO:0000256" key="11">
    <source>
        <dbReference type="ARBA" id="ARBA00093255"/>
    </source>
</evidence>
<comment type="function">
    <text evidence="9">Pyrophosphatase that hydrolyzes the non-canonical purine nucleotides inosine triphosphate (ITP), deoxyinosine triphosphate (dITP) as well as 2'-deoxy-N-6-hydroxylaminopurine triphosphate (dHAPTP) and xanthosine 5'-triphosphate (XTP) to their respective monophosphate derivatives. The enzyme does not distinguish between the deoxy- and ribose forms. Probably excludes non-canonical purines from RNA and DNA precursor pools, thus preventing their incorporation into RNA and DNA and avoiding chromosomal lesions.</text>
</comment>
<comment type="function">
    <text evidence="13">Pyrophosphatase that hydrolyzes non-canonical purine nucleotides such as inosine triphosphate (ITP), deoxyinosine triphosphate (dITP) or xanthosine 5'-triphosphate (XTP) to their respective monophosphate derivatives. The enzyme does not distinguish between the deoxy- and ribose forms. Probably excludes non-canonical purines from RNA and DNA precursor pools, thus preventing their incorporation into RNA and DNA and avoiding chromosomal lesions.</text>
</comment>
<feature type="binding site" evidence="13">
    <location>
        <begin position="11"/>
        <end position="16"/>
    </location>
    <ligand>
        <name>ITP</name>
        <dbReference type="ChEBI" id="CHEBI:61402"/>
    </ligand>
</feature>
<dbReference type="InterPro" id="IPR027502">
    <property type="entry name" value="ITPase"/>
</dbReference>
<evidence type="ECO:0000256" key="5">
    <source>
        <dbReference type="ARBA" id="ARBA00022801"/>
    </source>
</evidence>
<dbReference type="PANTHER" id="PTHR11067:SF9">
    <property type="entry name" value="INOSINE TRIPHOSPHATE PYROPHOSPHATASE"/>
    <property type="match status" value="1"/>
</dbReference>
<dbReference type="InterPro" id="IPR029001">
    <property type="entry name" value="ITPase-like_fam"/>
</dbReference>
<dbReference type="Gene3D" id="3.90.950.10">
    <property type="match status" value="1"/>
</dbReference>
<keyword evidence="2 13" id="KW-0963">Cytoplasm</keyword>
<comment type="catalytic activity">
    <reaction evidence="12">
        <text>N(6)-hydroxy-dATP + H2O = N(6)-hydroxy-dAMP + diphosphate + H(+)</text>
        <dbReference type="Rhea" id="RHEA:83971"/>
        <dbReference type="ChEBI" id="CHEBI:15377"/>
        <dbReference type="ChEBI" id="CHEBI:15378"/>
        <dbReference type="ChEBI" id="CHEBI:33019"/>
        <dbReference type="ChEBI" id="CHEBI:233529"/>
        <dbReference type="ChEBI" id="CHEBI:233530"/>
    </reaction>
    <physiologicalReaction direction="left-to-right" evidence="12">
        <dbReference type="Rhea" id="RHEA:83972"/>
    </physiologicalReaction>
</comment>
<evidence type="ECO:0000256" key="2">
    <source>
        <dbReference type="ARBA" id="ARBA00022490"/>
    </source>
</evidence>
<dbReference type="InParanoid" id="W3WWJ6"/>
<feature type="binding site" evidence="13">
    <location>
        <position position="68"/>
    </location>
    <ligand>
        <name>Mg(2+)</name>
        <dbReference type="ChEBI" id="CHEBI:18420"/>
    </ligand>
</feature>
<dbReference type="RefSeq" id="XP_007837072.1">
    <property type="nucleotide sequence ID" value="XM_007838881.1"/>
</dbReference>
<comment type="cofactor">
    <cofactor evidence="13">
        <name>Mg(2+)</name>
        <dbReference type="ChEBI" id="CHEBI:18420"/>
    </cofactor>
    <cofactor evidence="13">
        <name>Mn(2+)</name>
        <dbReference type="ChEBI" id="CHEBI:29035"/>
    </cofactor>
    <text evidence="13">Binds 1 divalent metal cation per subunit; can use either Mg(2+) or Mn(2+).</text>
</comment>
<dbReference type="GeneID" id="19275313"/>
<dbReference type="SUPFAM" id="SSF52972">
    <property type="entry name" value="ITPase-like"/>
    <property type="match status" value="1"/>
</dbReference>
<dbReference type="InterPro" id="IPR002637">
    <property type="entry name" value="RdgB/HAM1"/>
</dbReference>
<dbReference type="EC" id="3.6.1.66" evidence="13"/>
<evidence type="ECO:0000256" key="3">
    <source>
        <dbReference type="ARBA" id="ARBA00022723"/>
    </source>
</evidence>
<keyword evidence="16" id="KW-1185">Reference proteome</keyword>
<dbReference type="FunFam" id="3.90.950.10:FF:000003">
    <property type="entry name" value="Inosine triphosphate pyrophosphatase"/>
    <property type="match status" value="1"/>
</dbReference>
<dbReference type="KEGG" id="pfy:PFICI_10300"/>
<keyword evidence="6 13" id="KW-0460">Magnesium</keyword>
<comment type="caution">
    <text evidence="13">Lacks conserved residue(s) required for the propagation of feature annotation.</text>
</comment>
<proteinExistence type="inferred from homology"/>
<evidence type="ECO:0000256" key="7">
    <source>
        <dbReference type="ARBA" id="ARBA00023080"/>
    </source>
</evidence>
<dbReference type="GO" id="GO:0009117">
    <property type="term" value="P:nucleotide metabolic process"/>
    <property type="evidence" value="ECO:0007669"/>
    <property type="project" value="UniProtKB-KW"/>
</dbReference>
<evidence type="ECO:0000256" key="1">
    <source>
        <dbReference type="ARBA" id="ARBA00008023"/>
    </source>
</evidence>
<keyword evidence="8 13" id="KW-0464">Manganese</keyword>
<dbReference type="GO" id="GO:0009204">
    <property type="term" value="P:deoxyribonucleoside triphosphate catabolic process"/>
    <property type="evidence" value="ECO:0007669"/>
    <property type="project" value="UniProtKB-UniRule"/>
</dbReference>
<dbReference type="AlphaFoldDB" id="W3WWJ6"/>
<dbReference type="HOGENOM" id="CLU_082080_1_1_1"/>
<comment type="catalytic activity">
    <reaction evidence="13">
        <text>XTP + H2O = XMP + diphosphate + H(+)</text>
        <dbReference type="Rhea" id="RHEA:28610"/>
        <dbReference type="ChEBI" id="CHEBI:15377"/>
        <dbReference type="ChEBI" id="CHEBI:15378"/>
        <dbReference type="ChEBI" id="CHEBI:33019"/>
        <dbReference type="ChEBI" id="CHEBI:57464"/>
        <dbReference type="ChEBI" id="CHEBI:61314"/>
        <dbReference type="EC" id="3.6.1.66"/>
    </reaction>
</comment>
<evidence type="ECO:0000256" key="14">
    <source>
        <dbReference type="RuleBase" id="RU003781"/>
    </source>
</evidence>
<feature type="binding site" evidence="13">
    <location>
        <position position="167"/>
    </location>
    <ligand>
        <name>ITP</name>
        <dbReference type="ChEBI" id="CHEBI:61402"/>
    </ligand>
</feature>
<dbReference type="GO" id="GO:0046872">
    <property type="term" value="F:metal ion binding"/>
    <property type="evidence" value="ECO:0007669"/>
    <property type="project" value="UniProtKB-KW"/>
</dbReference>
<dbReference type="Pfam" id="PF01725">
    <property type="entry name" value="Ham1p_like"/>
    <property type="match status" value="1"/>
</dbReference>
<comment type="catalytic activity">
    <reaction evidence="10">
        <text>ITP + H2O = IMP + diphosphate + H(+)</text>
        <dbReference type="Rhea" id="RHEA:29399"/>
        <dbReference type="ChEBI" id="CHEBI:15377"/>
        <dbReference type="ChEBI" id="CHEBI:15378"/>
        <dbReference type="ChEBI" id="CHEBI:33019"/>
        <dbReference type="ChEBI" id="CHEBI:58053"/>
        <dbReference type="ChEBI" id="CHEBI:61402"/>
        <dbReference type="EC" id="3.6.1.66"/>
    </reaction>
    <physiologicalReaction direction="left-to-right" evidence="10">
        <dbReference type="Rhea" id="RHEA:29400"/>
    </physiologicalReaction>
</comment>
<dbReference type="GO" id="GO:0036222">
    <property type="term" value="F:XTP diphosphatase activity"/>
    <property type="evidence" value="ECO:0007669"/>
    <property type="project" value="UniProtKB-UniRule"/>
</dbReference>
<dbReference type="NCBIfam" id="TIGR00042">
    <property type="entry name" value="RdgB/HAM1 family non-canonical purine NTP pyrophosphatase"/>
    <property type="match status" value="1"/>
</dbReference>
<dbReference type="GO" id="GO:0005737">
    <property type="term" value="C:cytoplasm"/>
    <property type="evidence" value="ECO:0007669"/>
    <property type="project" value="UniProtKB-SubCell"/>
</dbReference>
<comment type="subunit">
    <text evidence="13">Homodimer.</text>
</comment>
<evidence type="ECO:0000256" key="9">
    <source>
        <dbReference type="ARBA" id="ARBA00054940"/>
    </source>
</evidence>
<feature type="binding site" evidence="13">
    <location>
        <begin position="68"/>
        <end position="69"/>
    </location>
    <ligand>
        <name>ITP</name>
        <dbReference type="ChEBI" id="CHEBI:61402"/>
    </ligand>
</feature>
<dbReference type="EMBL" id="KI912115">
    <property type="protein sequence ID" value="ETS78238.1"/>
    <property type="molecule type" value="Genomic_DNA"/>
</dbReference>
<keyword evidence="4 13" id="KW-0547">Nucleotide-binding</keyword>
<dbReference type="OMA" id="QWDCVFI"/>
<dbReference type="GO" id="GO:0036220">
    <property type="term" value="F:ITP diphosphatase activity"/>
    <property type="evidence" value="ECO:0007669"/>
    <property type="project" value="UniProtKB-UniRule"/>
</dbReference>
<dbReference type="STRING" id="1229662.W3WWJ6"/>
<evidence type="ECO:0000313" key="16">
    <source>
        <dbReference type="Proteomes" id="UP000030651"/>
    </source>
</evidence>
<dbReference type="GO" id="GO:0005634">
    <property type="term" value="C:nucleus"/>
    <property type="evidence" value="ECO:0007669"/>
    <property type="project" value="UniProtKB-SubCell"/>
</dbReference>
<evidence type="ECO:0000313" key="15">
    <source>
        <dbReference type="EMBL" id="ETS78238.1"/>
    </source>
</evidence>
<evidence type="ECO:0000256" key="10">
    <source>
        <dbReference type="ARBA" id="ARBA00093218"/>
    </source>
</evidence>
<reference evidence="16" key="1">
    <citation type="journal article" date="2015" name="BMC Genomics">
        <title>Genomic and transcriptomic analysis of the endophytic fungus Pestalotiopsis fici reveals its lifestyle and high potential for synthesis of natural products.</title>
        <authorList>
            <person name="Wang X."/>
            <person name="Zhang X."/>
            <person name="Liu L."/>
            <person name="Xiang M."/>
            <person name="Wang W."/>
            <person name="Sun X."/>
            <person name="Che Y."/>
            <person name="Guo L."/>
            <person name="Liu G."/>
            <person name="Guo L."/>
            <person name="Wang C."/>
            <person name="Yin W.B."/>
            <person name="Stadler M."/>
            <person name="Zhang X."/>
            <person name="Liu X."/>
        </authorList>
    </citation>
    <scope>NUCLEOTIDE SEQUENCE [LARGE SCALE GENOMIC DNA]</scope>
    <source>
        <strain evidence="16">W106-1 / CGMCC3.15140</strain>
    </source>
</reference>
<dbReference type="GO" id="GO:0000166">
    <property type="term" value="F:nucleotide binding"/>
    <property type="evidence" value="ECO:0007669"/>
    <property type="project" value="UniProtKB-KW"/>
</dbReference>
<evidence type="ECO:0000256" key="6">
    <source>
        <dbReference type="ARBA" id="ARBA00022842"/>
    </source>
</evidence>
<dbReference type="HAMAP" id="MF_03148">
    <property type="entry name" value="HAM1_NTPase"/>
    <property type="match status" value="1"/>
</dbReference>
<comment type="similarity">
    <text evidence="1 13 14">Belongs to the HAM1 NTPase family.</text>
</comment>
<dbReference type="eggNOG" id="KOG3222">
    <property type="taxonomic scope" value="Eukaryota"/>
</dbReference>